<proteinExistence type="predicted"/>
<feature type="non-terminal residue" evidence="1">
    <location>
        <position position="107"/>
    </location>
</feature>
<organism evidence="1 2">
    <name type="scientific">Tanacetum coccineum</name>
    <dbReference type="NCBI Taxonomy" id="301880"/>
    <lineage>
        <taxon>Eukaryota</taxon>
        <taxon>Viridiplantae</taxon>
        <taxon>Streptophyta</taxon>
        <taxon>Embryophyta</taxon>
        <taxon>Tracheophyta</taxon>
        <taxon>Spermatophyta</taxon>
        <taxon>Magnoliopsida</taxon>
        <taxon>eudicotyledons</taxon>
        <taxon>Gunneridae</taxon>
        <taxon>Pentapetalae</taxon>
        <taxon>asterids</taxon>
        <taxon>campanulids</taxon>
        <taxon>Asterales</taxon>
        <taxon>Asteraceae</taxon>
        <taxon>Asteroideae</taxon>
        <taxon>Anthemideae</taxon>
        <taxon>Anthemidinae</taxon>
        <taxon>Tanacetum</taxon>
    </lineage>
</organism>
<gene>
    <name evidence="1" type="ORF">Tco_0978365</name>
</gene>
<protein>
    <submittedName>
        <fullName evidence="1">Uncharacterized protein</fullName>
    </submittedName>
</protein>
<reference evidence="1" key="1">
    <citation type="journal article" date="2022" name="Int. J. Mol. Sci.">
        <title>Draft Genome of Tanacetum Coccineum: Genomic Comparison of Closely Related Tanacetum-Family Plants.</title>
        <authorList>
            <person name="Yamashiro T."/>
            <person name="Shiraishi A."/>
            <person name="Nakayama K."/>
            <person name="Satake H."/>
        </authorList>
    </citation>
    <scope>NUCLEOTIDE SEQUENCE</scope>
</reference>
<sequence length="107" mass="11737">MGNEGDVKNYFASVLKAGNYKPILPPESSTSIVLDDSCILEKDLSCYLMGKIKDINALSNLYVILANKGFDNVNLTYLGGFWVLIDVGSLSSKEKMINHVGVASWFI</sequence>
<accession>A0ABQ5EN70</accession>
<dbReference type="Proteomes" id="UP001151760">
    <property type="component" value="Unassembled WGS sequence"/>
</dbReference>
<evidence type="ECO:0000313" key="1">
    <source>
        <dbReference type="EMBL" id="GJT52208.1"/>
    </source>
</evidence>
<keyword evidence="2" id="KW-1185">Reference proteome</keyword>
<name>A0ABQ5EN70_9ASTR</name>
<reference evidence="1" key="2">
    <citation type="submission" date="2022-01" db="EMBL/GenBank/DDBJ databases">
        <authorList>
            <person name="Yamashiro T."/>
            <person name="Shiraishi A."/>
            <person name="Satake H."/>
            <person name="Nakayama K."/>
        </authorList>
    </citation>
    <scope>NUCLEOTIDE SEQUENCE</scope>
</reference>
<comment type="caution">
    <text evidence="1">The sequence shown here is derived from an EMBL/GenBank/DDBJ whole genome shotgun (WGS) entry which is preliminary data.</text>
</comment>
<evidence type="ECO:0000313" key="2">
    <source>
        <dbReference type="Proteomes" id="UP001151760"/>
    </source>
</evidence>
<dbReference type="EMBL" id="BQNB010016474">
    <property type="protein sequence ID" value="GJT52208.1"/>
    <property type="molecule type" value="Genomic_DNA"/>
</dbReference>